<sequence>MVRINDKTLIHAFIMSHDTNETILGADLLRTLNAMIDLKRYRLNTKFGSIPIVRQPSKQTCGFITNQICSSVDLAFQPTIQEFSELFTTDEDPHGFCDWVEHEIPTKPEAFRPYGPRRIPVHLEDEVKLRVNNMLEEGVIEEARST</sequence>
<gene>
    <name evidence="1" type="ORF">D915_002419</name>
</gene>
<dbReference type="SUPFAM" id="SSF56672">
    <property type="entry name" value="DNA/RNA polymerases"/>
    <property type="match status" value="1"/>
</dbReference>
<organism evidence="1 2">
    <name type="scientific">Fasciola hepatica</name>
    <name type="common">Liver fluke</name>
    <dbReference type="NCBI Taxonomy" id="6192"/>
    <lineage>
        <taxon>Eukaryota</taxon>
        <taxon>Metazoa</taxon>
        <taxon>Spiralia</taxon>
        <taxon>Lophotrochozoa</taxon>
        <taxon>Platyhelminthes</taxon>
        <taxon>Trematoda</taxon>
        <taxon>Digenea</taxon>
        <taxon>Plagiorchiida</taxon>
        <taxon>Echinostomata</taxon>
        <taxon>Echinostomatoidea</taxon>
        <taxon>Fasciolidae</taxon>
        <taxon>Fasciola</taxon>
    </lineage>
</organism>
<evidence type="ECO:0000313" key="1">
    <source>
        <dbReference type="EMBL" id="THD26850.1"/>
    </source>
</evidence>
<reference evidence="1" key="1">
    <citation type="submission" date="2019-03" db="EMBL/GenBank/DDBJ databases">
        <title>Improved annotation for the trematode Fasciola hepatica.</title>
        <authorList>
            <person name="Choi Y.-J."/>
            <person name="Martin J."/>
            <person name="Mitreva M."/>
        </authorList>
    </citation>
    <scope>NUCLEOTIDE SEQUENCE [LARGE SCALE GENOMIC DNA]</scope>
</reference>
<comment type="caution">
    <text evidence="1">The sequence shown here is derived from an EMBL/GenBank/DDBJ whole genome shotgun (WGS) entry which is preliminary data.</text>
</comment>
<dbReference type="AlphaFoldDB" id="A0A4E0S343"/>
<accession>A0A4E0S343</accession>
<proteinExistence type="predicted"/>
<keyword evidence="2" id="KW-1185">Reference proteome</keyword>
<protein>
    <submittedName>
        <fullName evidence="1">Uncharacterized protein</fullName>
    </submittedName>
</protein>
<name>A0A4E0S343_FASHE</name>
<dbReference type="InterPro" id="IPR043502">
    <property type="entry name" value="DNA/RNA_pol_sf"/>
</dbReference>
<evidence type="ECO:0000313" key="2">
    <source>
        <dbReference type="Proteomes" id="UP000230066"/>
    </source>
</evidence>
<dbReference type="Proteomes" id="UP000230066">
    <property type="component" value="Unassembled WGS sequence"/>
</dbReference>
<dbReference type="EMBL" id="JXXN02000609">
    <property type="protein sequence ID" value="THD26850.1"/>
    <property type="molecule type" value="Genomic_DNA"/>
</dbReference>